<name>A0ABQ7TSA3_SOLTU</name>
<dbReference type="EMBL" id="JAIVGD010000028">
    <property type="protein sequence ID" value="KAH0737606.1"/>
    <property type="molecule type" value="Genomic_DNA"/>
</dbReference>
<gene>
    <name evidence="1" type="ORF">KY290_036311</name>
</gene>
<keyword evidence="2" id="KW-1185">Reference proteome</keyword>
<accession>A0ABQ7TSA3</accession>
<proteinExistence type="predicted"/>
<evidence type="ECO:0000313" key="1">
    <source>
        <dbReference type="EMBL" id="KAH0737606.1"/>
    </source>
</evidence>
<sequence length="153" mass="17534">MELLQYGGIRTRVHDVDIDLSEEVLGIILDVPCKVIRSLEGCKSSKDFVQMAKKFRDLKCSGVLKKYLKGEYQLNFKFVNKNHDRKKWKNGIAYGYLLNMVFHHFNVPLGRGVVGTIKQTFSMSTLIECKSVEGKMKAMSQVSELLEKEEVLK</sequence>
<evidence type="ECO:0000313" key="2">
    <source>
        <dbReference type="Proteomes" id="UP000826656"/>
    </source>
</evidence>
<reference evidence="1 2" key="1">
    <citation type="journal article" date="2021" name="bioRxiv">
        <title>Chromosome-scale and haplotype-resolved genome assembly of a tetraploid potato cultivar.</title>
        <authorList>
            <person name="Sun H."/>
            <person name="Jiao W.-B."/>
            <person name="Krause K."/>
            <person name="Campoy J.A."/>
            <person name="Goel M."/>
            <person name="Folz-Donahue K."/>
            <person name="Kukat C."/>
            <person name="Huettel B."/>
            <person name="Schneeberger K."/>
        </authorList>
    </citation>
    <scope>NUCLEOTIDE SEQUENCE [LARGE SCALE GENOMIC DNA]</scope>
    <source>
        <strain evidence="1">SolTubOtavaFocal</strain>
        <tissue evidence="1">Leaves</tissue>
    </source>
</reference>
<comment type="caution">
    <text evidence="1">The sequence shown here is derived from an EMBL/GenBank/DDBJ whole genome shotgun (WGS) entry which is preliminary data.</text>
</comment>
<organism evidence="1 2">
    <name type="scientific">Solanum tuberosum</name>
    <name type="common">Potato</name>
    <dbReference type="NCBI Taxonomy" id="4113"/>
    <lineage>
        <taxon>Eukaryota</taxon>
        <taxon>Viridiplantae</taxon>
        <taxon>Streptophyta</taxon>
        <taxon>Embryophyta</taxon>
        <taxon>Tracheophyta</taxon>
        <taxon>Spermatophyta</taxon>
        <taxon>Magnoliopsida</taxon>
        <taxon>eudicotyledons</taxon>
        <taxon>Gunneridae</taxon>
        <taxon>Pentapetalae</taxon>
        <taxon>asterids</taxon>
        <taxon>lamiids</taxon>
        <taxon>Solanales</taxon>
        <taxon>Solanaceae</taxon>
        <taxon>Solanoideae</taxon>
        <taxon>Solaneae</taxon>
        <taxon>Solanum</taxon>
    </lineage>
</organism>
<dbReference type="Proteomes" id="UP000826656">
    <property type="component" value="Unassembled WGS sequence"/>
</dbReference>
<protein>
    <submittedName>
        <fullName evidence="1">Uncharacterized protein</fullName>
    </submittedName>
</protein>